<evidence type="ECO:0000313" key="2">
    <source>
        <dbReference type="EMBL" id="CAL5995196.1"/>
    </source>
</evidence>
<dbReference type="EMBL" id="CAXDID020000032">
    <property type="protein sequence ID" value="CAL5995196.1"/>
    <property type="molecule type" value="Genomic_DNA"/>
</dbReference>
<reference evidence="2 3" key="1">
    <citation type="submission" date="2024-07" db="EMBL/GenBank/DDBJ databases">
        <authorList>
            <person name="Akdeniz Z."/>
        </authorList>
    </citation>
    <scope>NUCLEOTIDE SEQUENCE [LARGE SCALE GENOMIC DNA]</scope>
</reference>
<organism evidence="2 3">
    <name type="scientific">Hexamita inflata</name>
    <dbReference type="NCBI Taxonomy" id="28002"/>
    <lineage>
        <taxon>Eukaryota</taxon>
        <taxon>Metamonada</taxon>
        <taxon>Diplomonadida</taxon>
        <taxon>Hexamitidae</taxon>
        <taxon>Hexamitinae</taxon>
        <taxon>Hexamita</taxon>
    </lineage>
</organism>
<keyword evidence="3" id="KW-1185">Reference proteome</keyword>
<name>A0ABP1HIC3_9EUKA</name>
<protein>
    <submittedName>
        <fullName evidence="2">Uncharacterized protein</fullName>
    </submittedName>
</protein>
<proteinExistence type="predicted"/>
<accession>A0ABP1HIC3</accession>
<gene>
    <name evidence="2" type="ORF">HINF_LOCUS13920</name>
</gene>
<comment type="caution">
    <text evidence="2">The sequence shown here is derived from an EMBL/GenBank/DDBJ whole genome shotgun (WGS) entry which is preliminary data.</text>
</comment>
<sequence length="268" mass="32101">MNSSGKNIYQTVIGKPRLFAEQDYIENERAMQDQSRNEIKFKQYMDRAYMDLERTNQQLMRTRADLQNAGKILNEKDAQLFQLQEQIQNLQMHYDQQLLELKQSQEKQMQEREIYLKKRFEEKMAQRDEDFKLQLEQTERNIQLQPISETQKQKIFRDFHQKLIQKQQKLKQERKKHSFPQSHDEVLTTFALKPPYKQTTDFLSADQAELAESVQNYYKTLNLELKTEEAEELIDQVLEYKVEEETTLNMSGVEKVDDGDISISEIQM</sequence>
<feature type="coiled-coil region" evidence="1">
    <location>
        <begin position="211"/>
        <end position="243"/>
    </location>
</feature>
<dbReference type="Proteomes" id="UP001642409">
    <property type="component" value="Unassembled WGS sequence"/>
</dbReference>
<evidence type="ECO:0000313" key="3">
    <source>
        <dbReference type="Proteomes" id="UP001642409"/>
    </source>
</evidence>
<keyword evidence="1" id="KW-0175">Coiled coil</keyword>
<feature type="coiled-coil region" evidence="1">
    <location>
        <begin position="49"/>
        <end position="107"/>
    </location>
</feature>
<evidence type="ECO:0000256" key="1">
    <source>
        <dbReference type="SAM" id="Coils"/>
    </source>
</evidence>